<feature type="active site" evidence="4">
    <location>
        <position position="333"/>
    </location>
</feature>
<feature type="domain" description="Aldehyde dehydrogenase" evidence="7">
    <location>
        <begin position="624"/>
        <end position="1031"/>
    </location>
</feature>
<feature type="domain" description="Aldehyde dehydrogenase" evidence="7">
    <location>
        <begin position="143"/>
        <end position="547"/>
    </location>
</feature>
<evidence type="ECO:0000259" key="7">
    <source>
        <dbReference type="Pfam" id="PF00171"/>
    </source>
</evidence>
<dbReference type="Pfam" id="PF00171">
    <property type="entry name" value="Aldedh"/>
    <property type="match status" value="2"/>
</dbReference>
<evidence type="ECO:0000256" key="5">
    <source>
        <dbReference type="RuleBase" id="RU003345"/>
    </source>
</evidence>
<protein>
    <submittedName>
        <fullName evidence="8">Aldehyde dehydrogenase family 3 member B1 isoform B</fullName>
    </submittedName>
</protein>
<gene>
    <name evidence="8" type="primary">ALDH3B1L</name>
    <name evidence="8" type="ORF">Y1Q_0012251</name>
</gene>
<dbReference type="InterPro" id="IPR016161">
    <property type="entry name" value="Ald_DH/histidinol_DH"/>
</dbReference>
<dbReference type="PROSITE" id="PS00070">
    <property type="entry name" value="ALDEHYDE_DEHYDR_CYS"/>
    <property type="match status" value="2"/>
</dbReference>
<keyword evidence="2 5" id="KW-0560">Oxidoreductase</keyword>
<comment type="caution">
    <text evidence="8">The sequence shown here is derived from an EMBL/GenBank/DDBJ whole genome shotgun (WGS) entry which is preliminary data.</text>
</comment>
<dbReference type="GO" id="GO:0004029">
    <property type="term" value="F:aldehyde dehydrogenase (NAD+) activity"/>
    <property type="evidence" value="ECO:0007669"/>
    <property type="project" value="TreeGrafter"/>
</dbReference>
<comment type="similarity">
    <text evidence="1 5">Belongs to the aldehyde dehydrogenase family.</text>
</comment>
<dbReference type="InterPro" id="IPR029510">
    <property type="entry name" value="Ald_DH_CS_GLU"/>
</dbReference>
<organism evidence="8 9">
    <name type="scientific">Alligator mississippiensis</name>
    <name type="common">American alligator</name>
    <dbReference type="NCBI Taxonomy" id="8496"/>
    <lineage>
        <taxon>Eukaryota</taxon>
        <taxon>Metazoa</taxon>
        <taxon>Chordata</taxon>
        <taxon>Craniata</taxon>
        <taxon>Vertebrata</taxon>
        <taxon>Euteleostomi</taxon>
        <taxon>Archelosauria</taxon>
        <taxon>Archosauria</taxon>
        <taxon>Crocodylia</taxon>
        <taxon>Alligatoridae</taxon>
        <taxon>Alligatorinae</taxon>
        <taxon>Alligator</taxon>
    </lineage>
</organism>
<evidence type="ECO:0000313" key="8">
    <source>
        <dbReference type="EMBL" id="KYO25877.1"/>
    </source>
</evidence>
<dbReference type="PANTHER" id="PTHR43570:SF2">
    <property type="entry name" value="ALDEHYDE DEHYDROGENASE FAMILY 3 MEMBER B1"/>
    <property type="match status" value="1"/>
</dbReference>
<feature type="active site" evidence="4">
    <location>
        <position position="815"/>
    </location>
</feature>
<dbReference type="GO" id="GO:0006081">
    <property type="term" value="P:aldehyde metabolic process"/>
    <property type="evidence" value="ECO:0007669"/>
    <property type="project" value="InterPro"/>
</dbReference>
<reference evidence="8 9" key="1">
    <citation type="journal article" date="2012" name="Genome Biol.">
        <title>Sequencing three crocodilian genomes to illuminate the evolution of archosaurs and amniotes.</title>
        <authorList>
            <person name="St John J.A."/>
            <person name="Braun E.L."/>
            <person name="Isberg S.R."/>
            <person name="Miles L.G."/>
            <person name="Chong A.Y."/>
            <person name="Gongora J."/>
            <person name="Dalzell P."/>
            <person name="Moran C."/>
            <person name="Bed'hom B."/>
            <person name="Abzhanov A."/>
            <person name="Burgess S.C."/>
            <person name="Cooksey A.M."/>
            <person name="Castoe T.A."/>
            <person name="Crawford N.G."/>
            <person name="Densmore L.D."/>
            <person name="Drew J.C."/>
            <person name="Edwards S.V."/>
            <person name="Faircloth B.C."/>
            <person name="Fujita M.K."/>
            <person name="Greenwold M.J."/>
            <person name="Hoffmann F.G."/>
            <person name="Howard J.M."/>
            <person name="Iguchi T."/>
            <person name="Janes D.E."/>
            <person name="Khan S.Y."/>
            <person name="Kohno S."/>
            <person name="de Koning A.J."/>
            <person name="Lance S.L."/>
            <person name="McCarthy F.M."/>
            <person name="McCormack J.E."/>
            <person name="Merchant M.E."/>
            <person name="Peterson D.G."/>
            <person name="Pollock D.D."/>
            <person name="Pourmand N."/>
            <person name="Raney B.J."/>
            <person name="Roessler K.A."/>
            <person name="Sanford J.R."/>
            <person name="Sawyer R.H."/>
            <person name="Schmidt C.J."/>
            <person name="Triplett E.W."/>
            <person name="Tuberville T.D."/>
            <person name="Venegas-Anaya M."/>
            <person name="Howard J.T."/>
            <person name="Jarvis E.D."/>
            <person name="Guillette L.J.Jr."/>
            <person name="Glenn T.C."/>
            <person name="Green R.E."/>
            <person name="Ray D.A."/>
        </authorList>
    </citation>
    <scope>NUCLEOTIDE SEQUENCE [LARGE SCALE GENOMIC DNA]</scope>
    <source>
        <strain evidence="8">KSC_2009_1</strain>
    </source>
</reference>
<dbReference type="Gene3D" id="3.40.309.10">
    <property type="entry name" value="Aldehyde Dehydrogenase, Chain A, domain 2"/>
    <property type="match status" value="2"/>
</dbReference>
<keyword evidence="3" id="KW-0520">NAD</keyword>
<feature type="region of interest" description="Disordered" evidence="6">
    <location>
        <begin position="93"/>
        <end position="124"/>
    </location>
</feature>
<proteinExistence type="inferred from homology"/>
<evidence type="ECO:0000256" key="3">
    <source>
        <dbReference type="ARBA" id="ARBA00023027"/>
    </source>
</evidence>
<evidence type="ECO:0000256" key="6">
    <source>
        <dbReference type="SAM" id="MobiDB-lite"/>
    </source>
</evidence>
<dbReference type="InterPro" id="IPR016162">
    <property type="entry name" value="Ald_DH_N"/>
</dbReference>
<evidence type="ECO:0000313" key="9">
    <source>
        <dbReference type="Proteomes" id="UP000050525"/>
    </source>
</evidence>
<dbReference type="Gene3D" id="3.40.605.10">
    <property type="entry name" value="Aldehyde Dehydrogenase, Chain A, domain 1"/>
    <property type="match status" value="2"/>
</dbReference>
<evidence type="ECO:0000256" key="2">
    <source>
        <dbReference type="ARBA" id="ARBA00023002"/>
    </source>
</evidence>
<evidence type="ECO:0000256" key="1">
    <source>
        <dbReference type="ARBA" id="ARBA00009986"/>
    </source>
</evidence>
<sequence length="1074" mass="118150">MGPGQGQGDSRLPPGLGGQLVSVSVLALARPFLGVDGVKAGCGSALSAAPQLADGALAATPAGLSRPCRRTGSPAHPILCREKTHWLEAVHTSQQEKMSRNEEGQEEAFVSSKAGKSDDKVTSTNPYAGLMNRLRASWLAGKTRPMEYRVSQLEALSRFLDEKKQSILDALAADMRKPPFEGEFAEILLVRNEVNYAINNLSTWMKDENVEKNLVVQLDSVFIRKDPYGVALIIAPWNYPIHLLLLPMIGAIAAGNCVIIKPSEISKNSEALISEMLPNYLDKDCFAVVTAGVEETTKLLENKFDYIFFTGSPRVGKIIMKAAATHLTPVTLELGGKNPCYVADQCNLQNVANRIVWGRFFNAGQSCIAPDYVLCTLETQEKLLPVLRHAINDFYGAEPKESPDYARIINDKQFQRLQALMNGGRVAIGGQTDAKERYIAPTVLVDVSTSAPIMQEEIFGPILPIVTVANLEEAIDFINARERPLSLYAFCDNKAIHQLLDRTSSGGFCGNDTLLHVSLVSLPFGGIGNSGMGKYHGKFSFDTFTHHRASLLRNAGLEAINRIRYPPYSDQKMALLIAAFGVRQHQHSNREVLRQGLLGTAHSKSMNPYAGLMSRLRAAWLAGRTRPMEYRVSQLEALGRFLDEKKKSIMDALAADLRKPCFEVEVSEVILCKNELNHALSNLSSWMKDEHVDRNLVTQLDTAFIRKDPYGVVLIIGPWNYPVQLILVPLIGAIAAGNCVIIKPSEVSSCVEKLIAELLPSYLDKDCFAVVTGGVKETTELLENRFDYIFFTGNSSIGRIIMAAAAKHLTPVTLELGGKNPCYVAEDCDLQNVANRVAWGRFFNAGQTCIAPDYVLCSQETQEKLLPALRRAITEFYGANPQESPDFARIVSDKQFQRLQALMNGGCVAIGGQTDEKERYIAPTVLVDVSISAPIMQEEIFGPILPIVTVANVEEAIDFISARERPLAVYAFSSNKKVLNEVLKRTSSGGFGGNDTIMHMTLITLPFGGIGESGLGMYHGKFSFDTFSHHRTCLLRYTGLEKLNELRYPPYTQRNLALLSSTFEIKRKGSCTLL</sequence>
<evidence type="ECO:0000256" key="4">
    <source>
        <dbReference type="PROSITE-ProRule" id="PRU10007"/>
    </source>
</evidence>
<dbReference type="PROSITE" id="PS00687">
    <property type="entry name" value="ALDEHYDE_DEHYDR_GLU"/>
    <property type="match status" value="2"/>
</dbReference>
<dbReference type="InterPro" id="IPR016163">
    <property type="entry name" value="Ald_DH_C"/>
</dbReference>
<dbReference type="GO" id="GO:0005737">
    <property type="term" value="C:cytoplasm"/>
    <property type="evidence" value="ECO:0007669"/>
    <property type="project" value="TreeGrafter"/>
</dbReference>
<keyword evidence="9" id="KW-1185">Reference proteome</keyword>
<dbReference type="InterPro" id="IPR012394">
    <property type="entry name" value="Aldehyde_DH_NAD(P)"/>
</dbReference>
<dbReference type="STRING" id="8496.A0A151MMV4"/>
<dbReference type="InterPro" id="IPR015590">
    <property type="entry name" value="Aldehyde_DH_dom"/>
</dbReference>
<dbReference type="AlphaFoldDB" id="A0A151MMV4"/>
<dbReference type="CDD" id="cd07132">
    <property type="entry name" value="ALDH_F3AB"/>
    <property type="match status" value="2"/>
</dbReference>
<dbReference type="FunFam" id="3.40.309.10:FF:000003">
    <property type="entry name" value="Aldehyde dehydrogenase"/>
    <property type="match status" value="2"/>
</dbReference>
<dbReference type="SUPFAM" id="SSF53720">
    <property type="entry name" value="ALDH-like"/>
    <property type="match status" value="2"/>
</dbReference>
<dbReference type="FunFam" id="3.40.605.10:FF:000004">
    <property type="entry name" value="Aldehyde dehydrogenase"/>
    <property type="match status" value="2"/>
</dbReference>
<dbReference type="EMBL" id="AKHW03005659">
    <property type="protein sequence ID" value="KYO25877.1"/>
    <property type="molecule type" value="Genomic_DNA"/>
</dbReference>
<dbReference type="PANTHER" id="PTHR43570">
    <property type="entry name" value="ALDEHYDE DEHYDROGENASE"/>
    <property type="match status" value="1"/>
</dbReference>
<dbReference type="GO" id="GO:0004028">
    <property type="term" value="F:3-chloroallyl aldehyde dehydrogenase activity"/>
    <property type="evidence" value="ECO:0007669"/>
    <property type="project" value="TreeGrafter"/>
</dbReference>
<accession>A0A151MMV4</accession>
<name>A0A151MMV4_ALLMI</name>
<dbReference type="InterPro" id="IPR016160">
    <property type="entry name" value="Ald_DH_CS_CYS"/>
</dbReference>
<dbReference type="Proteomes" id="UP000050525">
    <property type="component" value="Unassembled WGS sequence"/>
</dbReference>